<evidence type="ECO:0000256" key="8">
    <source>
        <dbReference type="ARBA" id="ARBA00023239"/>
    </source>
</evidence>
<proteinExistence type="predicted"/>
<evidence type="ECO:0000256" key="12">
    <source>
        <dbReference type="SAM" id="Phobius"/>
    </source>
</evidence>
<evidence type="ECO:0000256" key="9">
    <source>
        <dbReference type="ARBA" id="ARBA00023264"/>
    </source>
</evidence>
<keyword evidence="12" id="KW-0812">Transmembrane</keyword>
<comment type="caution">
    <text evidence="13">The sequence shown here is derived from an EMBL/GenBank/DDBJ whole genome shotgun (WGS) entry which is preliminary data.</text>
</comment>
<evidence type="ECO:0000256" key="7">
    <source>
        <dbReference type="ARBA" id="ARBA00023209"/>
    </source>
</evidence>
<keyword evidence="5 12" id="KW-0472">Membrane</keyword>
<keyword evidence="14" id="KW-1185">Reference proteome</keyword>
<keyword evidence="9" id="KW-1208">Phospholipid metabolism</keyword>
<accession>A0A5C6A882</accession>
<evidence type="ECO:0000256" key="5">
    <source>
        <dbReference type="ARBA" id="ARBA00023136"/>
    </source>
</evidence>
<evidence type="ECO:0000313" key="13">
    <source>
        <dbReference type="EMBL" id="TWT95508.1"/>
    </source>
</evidence>
<evidence type="ECO:0000256" key="1">
    <source>
        <dbReference type="ARBA" id="ARBA00022475"/>
    </source>
</evidence>
<feature type="region of interest" description="Disordered" evidence="11">
    <location>
        <begin position="1"/>
        <end position="21"/>
    </location>
</feature>
<dbReference type="Pfam" id="PF02666">
    <property type="entry name" value="PS_Dcarbxylase"/>
    <property type="match status" value="1"/>
</dbReference>
<keyword evidence="3" id="KW-0210">Decarboxylase</keyword>
<dbReference type="Proteomes" id="UP000316213">
    <property type="component" value="Unassembled WGS sequence"/>
</dbReference>
<reference evidence="13 14" key="1">
    <citation type="submission" date="2019-02" db="EMBL/GenBank/DDBJ databases">
        <title>Deep-cultivation of Planctomycetes and their phenomic and genomic characterization uncovers novel biology.</title>
        <authorList>
            <person name="Wiegand S."/>
            <person name="Jogler M."/>
            <person name="Boedeker C."/>
            <person name="Pinto D."/>
            <person name="Vollmers J."/>
            <person name="Rivas-Marin E."/>
            <person name="Kohn T."/>
            <person name="Peeters S.H."/>
            <person name="Heuer A."/>
            <person name="Rast P."/>
            <person name="Oberbeckmann S."/>
            <person name="Bunk B."/>
            <person name="Jeske O."/>
            <person name="Meyerdierks A."/>
            <person name="Storesund J.E."/>
            <person name="Kallscheuer N."/>
            <person name="Luecker S."/>
            <person name="Lage O.M."/>
            <person name="Pohl T."/>
            <person name="Merkel B.J."/>
            <person name="Hornburger P."/>
            <person name="Mueller R.-W."/>
            <person name="Bruemmer F."/>
            <person name="Labrenz M."/>
            <person name="Spormann A.M."/>
            <person name="Op Den Camp H."/>
            <person name="Overmann J."/>
            <person name="Amann R."/>
            <person name="Jetten M.S.M."/>
            <person name="Mascher T."/>
            <person name="Medema M.H."/>
            <person name="Devos D.P."/>
            <person name="Kaster A.-K."/>
            <person name="Ovreas L."/>
            <person name="Rohde M."/>
            <person name="Galperin M.Y."/>
            <person name="Jogler C."/>
        </authorList>
    </citation>
    <scope>NUCLEOTIDE SEQUENCE [LARGE SCALE GENOMIC DNA]</scope>
    <source>
        <strain evidence="13 14">Pla100</strain>
    </source>
</reference>
<sequence length="327" mass="36382">MPDTTPASTSAPTTPDVATDASIPAMDPAIKTIQPGGGVAMSLELAWGRLRRAYLRKIRPRYVTRMADRRQGLPAGLPFDPVDSRDMKYYRNQGSYWWADADDAFMWRDSLPFLRAGLAELIIIGGALLVLAAVLGWFWWPLSFPPLVGIGLLGWLFRDPRRVIPTGLATVVSPSDGKVVRIVEVNDPVIGPAIRFEISLSIWNVHAYRASLPGRVVSVRYRPRRTPNAAKPVSEPQNEHLDIELASPEISGRIIRIRQISGRFARRIVCWARVDDVFERGEMYGMIKLGSRTELVVPRDASLRVQTEVGDRVAAGTTVMARYEPNA</sequence>
<keyword evidence="10" id="KW-0670">Pyruvate</keyword>
<dbReference type="PANTHER" id="PTHR35809">
    <property type="entry name" value="ARCHAETIDYLSERINE DECARBOXYLASE PROENZYME-RELATED"/>
    <property type="match status" value="1"/>
</dbReference>
<keyword evidence="2" id="KW-0444">Lipid biosynthesis</keyword>
<evidence type="ECO:0000313" key="14">
    <source>
        <dbReference type="Proteomes" id="UP000316213"/>
    </source>
</evidence>
<keyword evidence="7" id="KW-0594">Phospholipid biosynthesis</keyword>
<feature type="transmembrane region" description="Helical" evidence="12">
    <location>
        <begin position="113"/>
        <end position="132"/>
    </location>
</feature>
<organism evidence="13 14">
    <name type="scientific">Neorhodopirellula pilleata</name>
    <dbReference type="NCBI Taxonomy" id="2714738"/>
    <lineage>
        <taxon>Bacteria</taxon>
        <taxon>Pseudomonadati</taxon>
        <taxon>Planctomycetota</taxon>
        <taxon>Planctomycetia</taxon>
        <taxon>Pirellulales</taxon>
        <taxon>Pirellulaceae</taxon>
        <taxon>Neorhodopirellula</taxon>
    </lineage>
</organism>
<evidence type="ECO:0000256" key="11">
    <source>
        <dbReference type="SAM" id="MobiDB-lite"/>
    </source>
</evidence>
<evidence type="ECO:0000256" key="6">
    <source>
        <dbReference type="ARBA" id="ARBA00023145"/>
    </source>
</evidence>
<dbReference type="InterPro" id="IPR003817">
    <property type="entry name" value="PS_Dcarbxylase"/>
</dbReference>
<dbReference type="RefSeq" id="WP_231603086.1">
    <property type="nucleotide sequence ID" value="NZ_SJPM01000006.1"/>
</dbReference>
<dbReference type="InterPro" id="IPR033175">
    <property type="entry name" value="PSD-A"/>
</dbReference>
<evidence type="ECO:0000256" key="10">
    <source>
        <dbReference type="ARBA" id="ARBA00023317"/>
    </source>
</evidence>
<gene>
    <name evidence="13" type="ORF">Pla100_31490</name>
</gene>
<dbReference type="PANTHER" id="PTHR35809:SF1">
    <property type="entry name" value="ARCHAETIDYLSERINE DECARBOXYLASE PROENZYME-RELATED"/>
    <property type="match status" value="1"/>
</dbReference>
<keyword evidence="8" id="KW-0456">Lyase</keyword>
<keyword evidence="4" id="KW-0443">Lipid metabolism</keyword>
<dbReference type="EMBL" id="SJPM01000006">
    <property type="protein sequence ID" value="TWT95508.1"/>
    <property type="molecule type" value="Genomic_DNA"/>
</dbReference>
<dbReference type="GO" id="GO:0004609">
    <property type="term" value="F:phosphatidylserine decarboxylase activity"/>
    <property type="evidence" value="ECO:0007669"/>
    <property type="project" value="InterPro"/>
</dbReference>
<evidence type="ECO:0000256" key="2">
    <source>
        <dbReference type="ARBA" id="ARBA00022516"/>
    </source>
</evidence>
<keyword evidence="12" id="KW-1133">Transmembrane helix</keyword>
<dbReference type="GO" id="GO:0008654">
    <property type="term" value="P:phospholipid biosynthetic process"/>
    <property type="evidence" value="ECO:0007669"/>
    <property type="project" value="UniProtKB-KW"/>
</dbReference>
<name>A0A5C6A882_9BACT</name>
<keyword evidence="6" id="KW-0865">Zymogen</keyword>
<evidence type="ECO:0000256" key="4">
    <source>
        <dbReference type="ARBA" id="ARBA00023098"/>
    </source>
</evidence>
<dbReference type="AlphaFoldDB" id="A0A5C6A882"/>
<protein>
    <submittedName>
        <fullName evidence="13">Phosphatidylserine decarboxylase</fullName>
    </submittedName>
</protein>
<evidence type="ECO:0000256" key="3">
    <source>
        <dbReference type="ARBA" id="ARBA00022793"/>
    </source>
</evidence>
<keyword evidence="1" id="KW-1003">Cell membrane</keyword>